<dbReference type="PANTHER" id="PTHR43135">
    <property type="entry name" value="ALPHA-D-RIBOSE 1-METHYLPHOSPHONATE 5-TRIPHOSPHATE DIPHOSPHATASE"/>
    <property type="match status" value="1"/>
</dbReference>
<evidence type="ECO:0000313" key="3">
    <source>
        <dbReference type="Proteomes" id="UP000443090"/>
    </source>
</evidence>
<dbReference type="InterPro" id="IPR032466">
    <property type="entry name" value="Metal_Hydrolase"/>
</dbReference>
<name>A0A8H8S5I0_9HELO</name>
<accession>A0A8H8S5I0</accession>
<dbReference type="Gene3D" id="2.30.40.10">
    <property type="entry name" value="Urease, subunit C, domain 1"/>
    <property type="match status" value="1"/>
</dbReference>
<dbReference type="EMBL" id="QGMI01000103">
    <property type="protein sequence ID" value="TVY47240.1"/>
    <property type="molecule type" value="Genomic_DNA"/>
</dbReference>
<organism evidence="2 3">
    <name type="scientific">Lachnellula occidentalis</name>
    <dbReference type="NCBI Taxonomy" id="215460"/>
    <lineage>
        <taxon>Eukaryota</taxon>
        <taxon>Fungi</taxon>
        <taxon>Dikarya</taxon>
        <taxon>Ascomycota</taxon>
        <taxon>Pezizomycotina</taxon>
        <taxon>Leotiomycetes</taxon>
        <taxon>Helotiales</taxon>
        <taxon>Lachnaceae</taxon>
        <taxon>Lachnellula</taxon>
    </lineage>
</organism>
<dbReference type="InterPro" id="IPR006680">
    <property type="entry name" value="Amidohydro-rel"/>
</dbReference>
<dbReference type="GO" id="GO:0016810">
    <property type="term" value="F:hydrolase activity, acting on carbon-nitrogen (but not peptide) bonds"/>
    <property type="evidence" value="ECO:0007669"/>
    <property type="project" value="InterPro"/>
</dbReference>
<comment type="caution">
    <text evidence="2">The sequence shown here is derived from an EMBL/GenBank/DDBJ whole genome shotgun (WGS) entry which is preliminary data.</text>
</comment>
<gene>
    <name evidence="2" type="primary">YJL213W_0</name>
    <name evidence="2" type="ORF">LOCC1_G004365</name>
</gene>
<evidence type="ECO:0000259" key="1">
    <source>
        <dbReference type="Pfam" id="PF01979"/>
    </source>
</evidence>
<protein>
    <recommendedName>
        <fullName evidence="1">Amidohydrolase-related domain-containing protein</fullName>
    </recommendedName>
</protein>
<dbReference type="PANTHER" id="PTHR43135:SF3">
    <property type="entry name" value="ALPHA-D-RIBOSE 1-METHYLPHOSPHONATE 5-TRIPHOSPHATE DIPHOSPHATASE"/>
    <property type="match status" value="1"/>
</dbReference>
<dbReference type="SUPFAM" id="SSF51556">
    <property type="entry name" value="Metallo-dependent hydrolases"/>
    <property type="match status" value="1"/>
</dbReference>
<dbReference type="Proteomes" id="UP000443090">
    <property type="component" value="Unassembled WGS sequence"/>
</dbReference>
<sequence>MRPTVDDLKLNPFPILHSWNLKDLIQDSNMSSERLLKPWKQERQNTYIFRNANVVNTADGSILPNRSVKISDGLIESVSETEEDYVVVGNNNEISIDLRGKYLCPGLIDNHVHISAVPGEKNLGDLFALDKDISSMRQPYVCQQMLRRGFTSVRDCGGALLPLKEAINDGVIQGPRLFIAGHGLTQTGGHGDVRGPHNHTDCCGGTVMALGRLCDGVPECIKAAREELRTGADFIKIMAGGGVASPTDKLENVQFTAEEIRAISTVAKNSNTYVTAHAYTPRSIRHAIDNGATGIEHGNLIDAETAKYMADRDIFLTPTLIAYSAMASPHFPGFLPIESETKNAEILRAGVRSLQIASDAGVTICYGTDLLGPLGIAQTKEFALRAQVLSPKAILQSATINPARRFGLPGFLGQIKPEFGADMLILNENPLNDISIFDDPDKHLLAVIKDGRVFHSRWTKLPQDVVKSAPMIE</sequence>
<dbReference type="InterPro" id="IPR057744">
    <property type="entry name" value="OTAase-like"/>
</dbReference>
<dbReference type="InterPro" id="IPR011059">
    <property type="entry name" value="Metal-dep_hydrolase_composite"/>
</dbReference>
<evidence type="ECO:0000313" key="2">
    <source>
        <dbReference type="EMBL" id="TVY47240.1"/>
    </source>
</evidence>
<dbReference type="AlphaFoldDB" id="A0A8H8S5I0"/>
<feature type="domain" description="Amidohydrolase-related" evidence="1">
    <location>
        <begin position="102"/>
        <end position="453"/>
    </location>
</feature>
<reference evidence="2 3" key="1">
    <citation type="submission" date="2018-05" db="EMBL/GenBank/DDBJ databases">
        <title>Genome sequencing and assembly of the regulated plant pathogen Lachnellula willkommii and related sister species for the development of diagnostic species identification markers.</title>
        <authorList>
            <person name="Giroux E."/>
            <person name="Bilodeau G."/>
        </authorList>
    </citation>
    <scope>NUCLEOTIDE SEQUENCE [LARGE SCALE GENOMIC DNA]</scope>
    <source>
        <strain evidence="2 3">CBS 160.35</strain>
    </source>
</reference>
<dbReference type="OrthoDB" id="194468at2759"/>
<dbReference type="Pfam" id="PF01979">
    <property type="entry name" value="Amidohydro_1"/>
    <property type="match status" value="1"/>
</dbReference>
<dbReference type="SUPFAM" id="SSF51338">
    <property type="entry name" value="Composite domain of metallo-dependent hydrolases"/>
    <property type="match status" value="1"/>
</dbReference>
<dbReference type="Gene3D" id="3.20.20.140">
    <property type="entry name" value="Metal-dependent hydrolases"/>
    <property type="match status" value="1"/>
</dbReference>
<dbReference type="InterPro" id="IPR051781">
    <property type="entry name" value="Metallo-dep_Hydrolase"/>
</dbReference>
<dbReference type="CDD" id="cd01299">
    <property type="entry name" value="Met_dep_hydrolase_A"/>
    <property type="match status" value="1"/>
</dbReference>
<proteinExistence type="predicted"/>
<keyword evidence="3" id="KW-1185">Reference proteome</keyword>